<keyword evidence="2" id="KW-0489">Methyltransferase</keyword>
<gene>
    <name evidence="2" type="ORF">C8D77_11024</name>
</gene>
<dbReference type="Pfam" id="PF13649">
    <property type="entry name" value="Methyltransf_25"/>
    <property type="match status" value="1"/>
</dbReference>
<feature type="domain" description="Methyltransferase" evidence="1">
    <location>
        <begin position="45"/>
        <end position="142"/>
    </location>
</feature>
<evidence type="ECO:0000259" key="1">
    <source>
        <dbReference type="Pfam" id="PF13649"/>
    </source>
</evidence>
<dbReference type="GO" id="GO:0032259">
    <property type="term" value="P:methylation"/>
    <property type="evidence" value="ECO:0007669"/>
    <property type="project" value="UniProtKB-KW"/>
</dbReference>
<dbReference type="SUPFAM" id="SSF53335">
    <property type="entry name" value="S-adenosyl-L-methionine-dependent methyltransferases"/>
    <property type="match status" value="1"/>
</dbReference>
<evidence type="ECO:0000313" key="2">
    <source>
        <dbReference type="EMBL" id="PWJ88557.1"/>
    </source>
</evidence>
<dbReference type="GO" id="GO:0008168">
    <property type="term" value="F:methyltransferase activity"/>
    <property type="evidence" value="ECO:0007669"/>
    <property type="project" value="UniProtKB-KW"/>
</dbReference>
<organism evidence="2 3">
    <name type="scientific">Rhizobium loti</name>
    <name type="common">Mesorhizobium loti</name>
    <dbReference type="NCBI Taxonomy" id="381"/>
    <lineage>
        <taxon>Bacteria</taxon>
        <taxon>Pseudomonadati</taxon>
        <taxon>Pseudomonadota</taxon>
        <taxon>Alphaproteobacteria</taxon>
        <taxon>Hyphomicrobiales</taxon>
        <taxon>Phyllobacteriaceae</taxon>
        <taxon>Mesorhizobium</taxon>
    </lineage>
</organism>
<evidence type="ECO:0000313" key="3">
    <source>
        <dbReference type="Proteomes" id="UP000245631"/>
    </source>
</evidence>
<dbReference type="EMBL" id="QGGH01000010">
    <property type="protein sequence ID" value="PWJ88557.1"/>
    <property type="molecule type" value="Genomic_DNA"/>
</dbReference>
<protein>
    <submittedName>
        <fullName evidence="2">Phospholipid N-methyltransferase</fullName>
    </submittedName>
</protein>
<dbReference type="InterPro" id="IPR029063">
    <property type="entry name" value="SAM-dependent_MTases_sf"/>
</dbReference>
<dbReference type="CDD" id="cd02440">
    <property type="entry name" value="AdoMet_MTases"/>
    <property type="match status" value="1"/>
</dbReference>
<reference evidence="2 3" key="1">
    <citation type="submission" date="2018-05" db="EMBL/GenBank/DDBJ databases">
        <title>Genomic Encyclopedia of Type Strains, Phase IV (KMG-IV): sequencing the most valuable type-strain genomes for metagenomic binning, comparative biology and taxonomic classification.</title>
        <authorList>
            <person name="Goeker M."/>
        </authorList>
    </citation>
    <scope>NUCLEOTIDE SEQUENCE [LARGE SCALE GENOMIC DNA]</scope>
    <source>
        <strain evidence="2 3">DSM 2626</strain>
    </source>
</reference>
<comment type="caution">
    <text evidence="2">The sequence shown here is derived from an EMBL/GenBank/DDBJ whole genome shotgun (WGS) entry which is preliminary data.</text>
</comment>
<dbReference type="Gene3D" id="3.40.50.150">
    <property type="entry name" value="Vaccinia Virus protein VP39"/>
    <property type="match status" value="1"/>
</dbReference>
<dbReference type="FunFam" id="3.40.50.150:FF:000346">
    <property type="entry name" value="Phospholipid N-methyltransferase"/>
    <property type="match status" value="1"/>
</dbReference>
<dbReference type="GeneID" id="61054639"/>
<sequence>MSIADIPPFFLAWLRNPRSIAAVAPSGGRVAALMTQDIDSATGPVMELGPGTGAFTYSLLKRGVCEKDLTLVEFSTDFVQLLKSRFPQARVLKMDATRLADFRLFERASVGAVVSGLGFRAMQPEQVTAILSGAFKYLRPNGAFYQITYGPRCPVPDSVLDHLSLNSAHIGRTVWNIPPASVYRICRSDDCA</sequence>
<dbReference type="RefSeq" id="WP_109669888.1">
    <property type="nucleotide sequence ID" value="NZ_QGGH01000010.1"/>
</dbReference>
<dbReference type="AlphaFoldDB" id="A0A8E3B2V5"/>
<proteinExistence type="predicted"/>
<dbReference type="Proteomes" id="UP000245631">
    <property type="component" value="Unassembled WGS sequence"/>
</dbReference>
<name>A0A8E3B2V5_RHILI</name>
<keyword evidence="2" id="KW-0808">Transferase</keyword>
<dbReference type="InterPro" id="IPR041698">
    <property type="entry name" value="Methyltransf_25"/>
</dbReference>
<accession>A0A8E3B2V5</accession>